<dbReference type="GO" id="GO:0072686">
    <property type="term" value="C:mitotic spindle"/>
    <property type="evidence" value="ECO:0000318"/>
    <property type="project" value="GO_Central"/>
</dbReference>
<dbReference type="PANTHER" id="PTHR23168:SF0">
    <property type="entry name" value="MITOTIC SPINDLE ASSEMBLY CHECKPOINT PROTEIN MAD1"/>
    <property type="match status" value="1"/>
</dbReference>
<organism evidence="9 10">
    <name type="scientific">Thalassiosira pseudonana</name>
    <name type="common">Marine diatom</name>
    <name type="synonym">Cyclotella nana</name>
    <dbReference type="NCBI Taxonomy" id="35128"/>
    <lineage>
        <taxon>Eukaryota</taxon>
        <taxon>Sar</taxon>
        <taxon>Stramenopiles</taxon>
        <taxon>Ochrophyta</taxon>
        <taxon>Bacillariophyta</taxon>
        <taxon>Coscinodiscophyceae</taxon>
        <taxon>Thalassiosirophycidae</taxon>
        <taxon>Thalassiosirales</taxon>
        <taxon>Thalassiosiraceae</taxon>
        <taxon>Thalassiosira</taxon>
    </lineage>
</organism>
<comment type="subcellular location">
    <subcellularLocation>
        <location evidence="1">Nucleus</location>
    </subcellularLocation>
</comment>
<evidence type="ECO:0000256" key="4">
    <source>
        <dbReference type="ARBA" id="ARBA00022776"/>
    </source>
</evidence>
<dbReference type="InterPro" id="IPR008672">
    <property type="entry name" value="Mad1"/>
</dbReference>
<dbReference type="Proteomes" id="UP000001449">
    <property type="component" value="Chromosome 1"/>
</dbReference>
<dbReference type="GeneID" id="7446838"/>
<evidence type="ECO:0008006" key="11">
    <source>
        <dbReference type="Google" id="ProtNLM"/>
    </source>
</evidence>
<comment type="similarity">
    <text evidence="2">Belongs to the MAD1 family.</text>
</comment>
<gene>
    <name evidence="9" type="ORF">THAPSDRAFT_260890</name>
</gene>
<feature type="coiled-coil region" evidence="7">
    <location>
        <begin position="63"/>
        <end position="111"/>
    </location>
</feature>
<keyword evidence="3" id="KW-0132">Cell division</keyword>
<keyword evidence="7" id="KW-0175">Coiled coil</keyword>
<feature type="compositionally biased region" description="Polar residues" evidence="8">
    <location>
        <begin position="248"/>
        <end position="257"/>
    </location>
</feature>
<accession>B8BQI5</accession>
<feature type="region of interest" description="Disordered" evidence="8">
    <location>
        <begin position="248"/>
        <end position="276"/>
    </location>
</feature>
<dbReference type="Gene3D" id="6.10.250.90">
    <property type="match status" value="1"/>
</dbReference>
<keyword evidence="4" id="KW-0498">Mitosis</keyword>
<dbReference type="AlphaFoldDB" id="B8BQI5"/>
<dbReference type="GO" id="GO:0000776">
    <property type="term" value="C:kinetochore"/>
    <property type="evidence" value="ECO:0000318"/>
    <property type="project" value="GO_Central"/>
</dbReference>
<feature type="region of interest" description="Disordered" evidence="8">
    <location>
        <begin position="1"/>
        <end position="35"/>
    </location>
</feature>
<dbReference type="PaxDb" id="35128-Thaps260890"/>
<dbReference type="OMA" id="WGERIEW"/>
<dbReference type="GO" id="GO:0005635">
    <property type="term" value="C:nuclear envelope"/>
    <property type="evidence" value="ECO:0000318"/>
    <property type="project" value="GO_Central"/>
</dbReference>
<feature type="compositionally biased region" description="Low complexity" evidence="8">
    <location>
        <begin position="18"/>
        <end position="35"/>
    </location>
</feature>
<dbReference type="Gene3D" id="1.20.1170.10">
    <property type="match status" value="1"/>
</dbReference>
<evidence type="ECO:0000256" key="3">
    <source>
        <dbReference type="ARBA" id="ARBA00022618"/>
    </source>
</evidence>
<keyword evidence="6" id="KW-0131">Cell cycle</keyword>
<evidence type="ECO:0000256" key="1">
    <source>
        <dbReference type="ARBA" id="ARBA00004123"/>
    </source>
</evidence>
<evidence type="ECO:0000256" key="2">
    <source>
        <dbReference type="ARBA" id="ARBA00008029"/>
    </source>
</evidence>
<evidence type="ECO:0000256" key="5">
    <source>
        <dbReference type="ARBA" id="ARBA00023242"/>
    </source>
</evidence>
<evidence type="ECO:0000256" key="7">
    <source>
        <dbReference type="SAM" id="Coils"/>
    </source>
</evidence>
<dbReference type="Gene3D" id="3.30.457.60">
    <property type="match status" value="1"/>
</dbReference>
<evidence type="ECO:0000313" key="10">
    <source>
        <dbReference type="Proteomes" id="UP000001449"/>
    </source>
</evidence>
<dbReference type="SUPFAM" id="SSF75704">
    <property type="entry name" value="Mitotic arrest deficient-like 1, Mad1"/>
    <property type="match status" value="1"/>
</dbReference>
<feature type="coiled-coil region" evidence="7">
    <location>
        <begin position="155"/>
        <end position="206"/>
    </location>
</feature>
<dbReference type="PANTHER" id="PTHR23168">
    <property type="entry name" value="MITOTIC SPINDLE ASSEMBLY CHECKPOINT PROTEIN MAD1 MITOTIC ARREST DEFICIENT-LIKE PROTEIN 1"/>
    <property type="match status" value="1"/>
</dbReference>
<protein>
    <recommendedName>
        <fullName evidence="11">Spindle assembly checkpoint component MAD1</fullName>
    </recommendedName>
</protein>
<dbReference type="eggNOG" id="KOG4593">
    <property type="taxonomic scope" value="Eukaryota"/>
</dbReference>
<reference evidence="9 10" key="2">
    <citation type="journal article" date="2008" name="Nature">
        <title>The Phaeodactylum genome reveals the evolutionary history of diatom genomes.</title>
        <authorList>
            <person name="Bowler C."/>
            <person name="Allen A.E."/>
            <person name="Badger J.H."/>
            <person name="Grimwood J."/>
            <person name="Jabbari K."/>
            <person name="Kuo A."/>
            <person name="Maheswari U."/>
            <person name="Martens C."/>
            <person name="Maumus F."/>
            <person name="Otillar R.P."/>
            <person name="Rayko E."/>
            <person name="Salamov A."/>
            <person name="Vandepoele K."/>
            <person name="Beszteri B."/>
            <person name="Gruber A."/>
            <person name="Heijde M."/>
            <person name="Katinka M."/>
            <person name="Mock T."/>
            <person name="Valentin K."/>
            <person name="Verret F."/>
            <person name="Berges J.A."/>
            <person name="Brownlee C."/>
            <person name="Cadoret J.P."/>
            <person name="Chiovitti A."/>
            <person name="Choi C.J."/>
            <person name="Coesel S."/>
            <person name="De Martino A."/>
            <person name="Detter J.C."/>
            <person name="Durkin C."/>
            <person name="Falciatore A."/>
            <person name="Fournet J."/>
            <person name="Haruta M."/>
            <person name="Huysman M.J."/>
            <person name="Jenkins B.D."/>
            <person name="Jiroutova K."/>
            <person name="Jorgensen R.E."/>
            <person name="Joubert Y."/>
            <person name="Kaplan A."/>
            <person name="Kroger N."/>
            <person name="Kroth P.G."/>
            <person name="La Roche J."/>
            <person name="Lindquist E."/>
            <person name="Lommer M."/>
            <person name="Martin-Jezequel V."/>
            <person name="Lopez P.J."/>
            <person name="Lucas S."/>
            <person name="Mangogna M."/>
            <person name="McGinnis K."/>
            <person name="Medlin L.K."/>
            <person name="Montsant A."/>
            <person name="Oudot-Le Secq M.P."/>
            <person name="Napoli C."/>
            <person name="Obornik M."/>
            <person name="Parker M.S."/>
            <person name="Petit J.L."/>
            <person name="Porcel B.M."/>
            <person name="Poulsen N."/>
            <person name="Robison M."/>
            <person name="Rychlewski L."/>
            <person name="Rynearson T.A."/>
            <person name="Schmutz J."/>
            <person name="Shapiro H."/>
            <person name="Siaut M."/>
            <person name="Stanley M."/>
            <person name="Sussman M.R."/>
            <person name="Taylor A.R."/>
            <person name="Vardi A."/>
            <person name="von Dassow P."/>
            <person name="Vyverman W."/>
            <person name="Willis A."/>
            <person name="Wyrwicz L.S."/>
            <person name="Rokhsar D.S."/>
            <person name="Weissenbach J."/>
            <person name="Armbrust E.V."/>
            <person name="Green B.R."/>
            <person name="Van de Peer Y."/>
            <person name="Grigoriev I.V."/>
        </authorList>
    </citation>
    <scope>NUCLEOTIDE SEQUENCE [LARGE SCALE GENOMIC DNA]</scope>
    <source>
        <strain evidence="9 10">CCMP1335</strain>
    </source>
</reference>
<dbReference type="EMBL" id="CM000638">
    <property type="protein sequence ID" value="EED96370.1"/>
    <property type="molecule type" value="Genomic_DNA"/>
</dbReference>
<dbReference type="Pfam" id="PF05557">
    <property type="entry name" value="MAD"/>
    <property type="match status" value="1"/>
</dbReference>
<keyword evidence="10" id="KW-1185">Reference proteome</keyword>
<dbReference type="RefSeq" id="XP_002286729.1">
    <property type="nucleotide sequence ID" value="XM_002286693.1"/>
</dbReference>
<sequence>MDHRKRPRLHNDGEPQPSSSAIITSSTSTSTSSNNTAARLLETELKTLRTELTHSQSIRAIERKNSTRSIDRLKRQLSDAYDEITQNSELIDSLREEIDLHESRMEEMRREWGERIEWYEEQFEILESGGGAGDGVVGGIAEDRGGRGGKTERTNREIKRQNDELKKRLQDMVQHKERAASSQRRLQQLESELQTVTRQIEEGEETQRRWMLELENRKLIAQQQIWQRESEGMRSLLDTYEQQETVLAKSSKTSRSTVKLDVPSKTDESSPSVQGLQLSLKSAREEVKLLSETNKRLETDLEALRTEHRASQTELERVLDKFGKLRNALMEERSKAEASEARACRAETLAGKGSYNEDTTRVVHLKSNPLSEAVREKYKTEIDSLKQRLEEAEETIRSSAPMAGASTPAPLRVTGSFGSAGGSSSGKKGEEALSLDAKKLHKRLKEQFKEQIALFREGVHLVTGYKIDMLNSDTDPLFKVRSIYGEREEDHLMFRWPRKTVGPTAPLDMMNSEMAQLLMQGQSEVYISKCNSIPAFMAAVTLDLFDKQTVL</sequence>
<evidence type="ECO:0000313" key="9">
    <source>
        <dbReference type="EMBL" id="EED96370.1"/>
    </source>
</evidence>
<evidence type="ECO:0000256" key="8">
    <source>
        <dbReference type="SAM" id="MobiDB-lite"/>
    </source>
</evidence>
<name>B8BQI5_THAPS</name>
<keyword evidence="5" id="KW-0539">Nucleus</keyword>
<dbReference type="GO" id="GO:0007094">
    <property type="term" value="P:mitotic spindle assembly checkpoint signaling"/>
    <property type="evidence" value="ECO:0000318"/>
    <property type="project" value="GO_Central"/>
</dbReference>
<dbReference type="KEGG" id="tps:THAPSDRAFT_260890"/>
<dbReference type="STRING" id="35128.B8BQI5"/>
<evidence type="ECO:0000256" key="6">
    <source>
        <dbReference type="ARBA" id="ARBA00023306"/>
    </source>
</evidence>
<proteinExistence type="inferred from homology"/>
<feature type="compositionally biased region" description="Basic and acidic residues" evidence="8">
    <location>
        <begin position="1"/>
        <end position="13"/>
    </location>
</feature>
<reference evidence="9 10" key="1">
    <citation type="journal article" date="2004" name="Science">
        <title>The genome of the diatom Thalassiosira pseudonana: ecology, evolution, and metabolism.</title>
        <authorList>
            <person name="Armbrust E.V."/>
            <person name="Berges J.A."/>
            <person name="Bowler C."/>
            <person name="Green B.R."/>
            <person name="Martinez D."/>
            <person name="Putnam N.H."/>
            <person name="Zhou S."/>
            <person name="Allen A.E."/>
            <person name="Apt K.E."/>
            <person name="Bechner M."/>
            <person name="Brzezinski M.A."/>
            <person name="Chaal B.K."/>
            <person name="Chiovitti A."/>
            <person name="Davis A.K."/>
            <person name="Demarest M.S."/>
            <person name="Detter J.C."/>
            <person name="Glavina T."/>
            <person name="Goodstein D."/>
            <person name="Hadi M.Z."/>
            <person name="Hellsten U."/>
            <person name="Hildebrand M."/>
            <person name="Jenkins B.D."/>
            <person name="Jurka J."/>
            <person name="Kapitonov V.V."/>
            <person name="Kroger N."/>
            <person name="Lau W.W."/>
            <person name="Lane T.W."/>
            <person name="Larimer F.W."/>
            <person name="Lippmeier J.C."/>
            <person name="Lucas S."/>
            <person name="Medina M."/>
            <person name="Montsant A."/>
            <person name="Obornik M."/>
            <person name="Parker M.S."/>
            <person name="Palenik B."/>
            <person name="Pazour G.J."/>
            <person name="Richardson P.M."/>
            <person name="Rynearson T.A."/>
            <person name="Saito M.A."/>
            <person name="Schwartz D.C."/>
            <person name="Thamatrakoln K."/>
            <person name="Valentin K."/>
            <person name="Vardi A."/>
            <person name="Wilkerson F.P."/>
            <person name="Rokhsar D.S."/>
        </authorList>
    </citation>
    <scope>NUCLEOTIDE SEQUENCE [LARGE SCALE GENOMIC DNA]</scope>
    <source>
        <strain evidence="9 10">CCMP1335</strain>
    </source>
</reference>
<dbReference type="GO" id="GO:0051315">
    <property type="term" value="P:attachment of mitotic spindle microtubules to kinetochore"/>
    <property type="evidence" value="ECO:0000318"/>
    <property type="project" value="GO_Central"/>
</dbReference>
<dbReference type="HOGENOM" id="CLU_494800_0_0_1"/>
<dbReference type="GO" id="GO:0051301">
    <property type="term" value="P:cell division"/>
    <property type="evidence" value="ECO:0007669"/>
    <property type="project" value="UniProtKB-KW"/>
</dbReference>
<dbReference type="InParanoid" id="B8BQI5"/>